<reference evidence="3" key="1">
    <citation type="submission" date="2023-01" db="EMBL/GenBank/DDBJ databases">
        <title>Draft genome sequence of Nocardiopsis sp. LSu2-4 isolated from halophytes.</title>
        <authorList>
            <person name="Duangmal K."/>
            <person name="Chantavorakit T."/>
        </authorList>
    </citation>
    <scope>NUCLEOTIDE SEQUENCE</scope>
    <source>
        <strain evidence="3">LSu2-4</strain>
    </source>
</reference>
<gene>
    <name evidence="3" type="ORF">O4U47_15945</name>
</gene>
<proteinExistence type="inferred from homology"/>
<comment type="caution">
    <text evidence="3">The sequence shown here is derived from an EMBL/GenBank/DDBJ whole genome shotgun (WGS) entry which is preliminary data.</text>
</comment>
<protein>
    <submittedName>
        <fullName evidence="3">Phosphoribosyltransferase family protein</fullName>
    </submittedName>
</protein>
<dbReference type="PANTHER" id="PTHR47505">
    <property type="entry name" value="DNA UTILIZATION PROTEIN YHGH"/>
    <property type="match status" value="1"/>
</dbReference>
<dbReference type="GO" id="GO:0016757">
    <property type="term" value="F:glycosyltransferase activity"/>
    <property type="evidence" value="ECO:0007669"/>
    <property type="project" value="UniProtKB-KW"/>
</dbReference>
<organism evidence="3 4">
    <name type="scientific">Nocardiopsis suaedae</name>
    <dbReference type="NCBI Taxonomy" id="3018444"/>
    <lineage>
        <taxon>Bacteria</taxon>
        <taxon>Bacillati</taxon>
        <taxon>Actinomycetota</taxon>
        <taxon>Actinomycetes</taxon>
        <taxon>Streptosporangiales</taxon>
        <taxon>Nocardiopsidaceae</taxon>
        <taxon>Nocardiopsis</taxon>
    </lineage>
</organism>
<evidence type="ECO:0000313" key="3">
    <source>
        <dbReference type="EMBL" id="MDA2806008.1"/>
    </source>
</evidence>
<name>A0ABT4TMT4_9ACTN</name>
<evidence type="ECO:0000256" key="1">
    <source>
        <dbReference type="ARBA" id="ARBA00008007"/>
    </source>
</evidence>
<evidence type="ECO:0000313" key="4">
    <source>
        <dbReference type="Proteomes" id="UP001165685"/>
    </source>
</evidence>
<sequence length="224" mass="23353">MPFFGRLPAFLRALGGLVLGECCRACGRPGALVCPECADALAARPHRCAPRPGCPPAWAAGPYTGADRALLLAYKHGGARALAARSGVRLAAAVAAAAPGPRPLLLVPVPARPQSVRRRGGDRTVPLARSAARELRRRGRAAVHRPLLRHRRRVADQVGLGRGERRGNLAGALEVRRGAPHGLAGDPVLIDDVVTTGATLAEAARALRAGGVRVRAAAVLAERR</sequence>
<keyword evidence="3" id="KW-0808">Transferase</keyword>
<accession>A0ABT4TMT4</accession>
<dbReference type="InterPro" id="IPR051910">
    <property type="entry name" value="ComF/GntX_DNA_util-trans"/>
</dbReference>
<dbReference type="RefSeq" id="WP_270678653.1">
    <property type="nucleotide sequence ID" value="NZ_JAQFWP010000028.1"/>
</dbReference>
<dbReference type="Pfam" id="PF00156">
    <property type="entry name" value="Pribosyltran"/>
    <property type="match status" value="1"/>
</dbReference>
<feature type="domain" description="Phosphoribosyltransferase" evidence="2">
    <location>
        <begin position="125"/>
        <end position="221"/>
    </location>
</feature>
<dbReference type="PANTHER" id="PTHR47505:SF1">
    <property type="entry name" value="DNA UTILIZATION PROTEIN YHGH"/>
    <property type="match status" value="1"/>
</dbReference>
<dbReference type="InterPro" id="IPR029057">
    <property type="entry name" value="PRTase-like"/>
</dbReference>
<keyword evidence="3" id="KW-0328">Glycosyltransferase</keyword>
<evidence type="ECO:0000259" key="2">
    <source>
        <dbReference type="Pfam" id="PF00156"/>
    </source>
</evidence>
<dbReference type="Gene3D" id="3.40.50.2020">
    <property type="match status" value="1"/>
</dbReference>
<dbReference type="Proteomes" id="UP001165685">
    <property type="component" value="Unassembled WGS sequence"/>
</dbReference>
<comment type="similarity">
    <text evidence="1">Belongs to the ComF/GntX family.</text>
</comment>
<dbReference type="SUPFAM" id="SSF53271">
    <property type="entry name" value="PRTase-like"/>
    <property type="match status" value="1"/>
</dbReference>
<keyword evidence="4" id="KW-1185">Reference proteome</keyword>
<dbReference type="InterPro" id="IPR000836">
    <property type="entry name" value="PRTase_dom"/>
</dbReference>
<dbReference type="EMBL" id="JAQFWP010000028">
    <property type="protein sequence ID" value="MDA2806008.1"/>
    <property type="molecule type" value="Genomic_DNA"/>
</dbReference>